<dbReference type="PROSITE" id="PS51257">
    <property type="entry name" value="PROKAR_LIPOPROTEIN"/>
    <property type="match status" value="1"/>
</dbReference>
<sequence length="233" mass="24735">MNRVPFPHQAKAPRRMRLAPTTLLSVCLLALVAGCGAPPEPTVNLYRAVHIGDLDQIKRHLFWKTDINQPGADGAYPLHVAVSQGRVAIARELLDHGADTDVRDRLGRTPLHLALANGKLPAAELLWQHGTDDDPQALLFQLVADQTADRDSLHFLLSQGAALNTAGPSGTPPLHQAVSAGNVKLAKHLISAGAEVNLTDTAGNTPLALAERIPDPSTAGIMAGLLRQYGALQ</sequence>
<dbReference type="SMART" id="SM00248">
    <property type="entry name" value="ANK"/>
    <property type="match status" value="3"/>
</dbReference>
<name>A0A5M8FG40_9GAMM</name>
<organism evidence="5 6">
    <name type="scientific">Thiohalocapsa marina</name>
    <dbReference type="NCBI Taxonomy" id="424902"/>
    <lineage>
        <taxon>Bacteria</taxon>
        <taxon>Pseudomonadati</taxon>
        <taxon>Pseudomonadota</taxon>
        <taxon>Gammaproteobacteria</taxon>
        <taxon>Chromatiales</taxon>
        <taxon>Chromatiaceae</taxon>
        <taxon>Thiohalocapsa</taxon>
    </lineage>
</organism>
<dbReference type="PROSITE" id="PS50297">
    <property type="entry name" value="ANK_REP_REGION"/>
    <property type="match status" value="3"/>
</dbReference>
<evidence type="ECO:0000256" key="4">
    <source>
        <dbReference type="SAM" id="SignalP"/>
    </source>
</evidence>
<evidence type="ECO:0000256" key="3">
    <source>
        <dbReference type="PROSITE-ProRule" id="PRU00023"/>
    </source>
</evidence>
<feature type="repeat" description="ANK" evidence="3">
    <location>
        <begin position="169"/>
        <end position="201"/>
    </location>
</feature>
<keyword evidence="2 3" id="KW-0040">ANK repeat</keyword>
<dbReference type="EMBL" id="VWXX01000030">
    <property type="protein sequence ID" value="KAA6183669.1"/>
    <property type="molecule type" value="Genomic_DNA"/>
</dbReference>
<dbReference type="GO" id="GO:0005829">
    <property type="term" value="C:cytosol"/>
    <property type="evidence" value="ECO:0007669"/>
    <property type="project" value="TreeGrafter"/>
</dbReference>
<keyword evidence="6" id="KW-1185">Reference proteome</keyword>
<feature type="signal peptide" evidence="4">
    <location>
        <begin position="1"/>
        <end position="32"/>
    </location>
</feature>
<evidence type="ECO:0000313" key="5">
    <source>
        <dbReference type="EMBL" id="KAA6183669.1"/>
    </source>
</evidence>
<accession>A0A5M8FG40</accession>
<comment type="caution">
    <text evidence="5">The sequence shown here is derived from an EMBL/GenBank/DDBJ whole genome shotgun (WGS) entry which is preliminary data.</text>
</comment>
<protein>
    <submittedName>
        <fullName evidence="5">Ankyrin repeat domain-containing protein</fullName>
    </submittedName>
</protein>
<dbReference type="OrthoDB" id="264542at2"/>
<dbReference type="GO" id="GO:0071356">
    <property type="term" value="P:cellular response to tumor necrosis factor"/>
    <property type="evidence" value="ECO:0007669"/>
    <property type="project" value="TreeGrafter"/>
</dbReference>
<dbReference type="PANTHER" id="PTHR46680">
    <property type="entry name" value="NF-KAPPA-B INHIBITOR ALPHA"/>
    <property type="match status" value="1"/>
</dbReference>
<reference evidence="5 6" key="1">
    <citation type="submission" date="2019-09" db="EMBL/GenBank/DDBJ databases">
        <title>Whole-genome sequence of the purple sulfur bacterium Thiohalocapsa marina DSM 19078.</title>
        <authorList>
            <person name="Kyndt J.A."/>
            <person name="Meyer T.E."/>
        </authorList>
    </citation>
    <scope>NUCLEOTIDE SEQUENCE [LARGE SCALE GENOMIC DNA]</scope>
    <source>
        <strain evidence="5 6">DSM 19078</strain>
    </source>
</reference>
<keyword evidence="1" id="KW-0677">Repeat</keyword>
<dbReference type="InterPro" id="IPR051070">
    <property type="entry name" value="NF-kappa-B_inhibitor"/>
</dbReference>
<dbReference type="PRINTS" id="PR01415">
    <property type="entry name" value="ANKYRIN"/>
</dbReference>
<evidence type="ECO:0000256" key="1">
    <source>
        <dbReference type="ARBA" id="ARBA00022737"/>
    </source>
</evidence>
<dbReference type="PANTHER" id="PTHR46680:SF3">
    <property type="entry name" value="NF-KAPPA-B INHIBITOR CACTUS"/>
    <property type="match status" value="1"/>
</dbReference>
<dbReference type="InterPro" id="IPR002110">
    <property type="entry name" value="Ankyrin_rpt"/>
</dbReference>
<dbReference type="SUPFAM" id="SSF48403">
    <property type="entry name" value="Ankyrin repeat"/>
    <property type="match status" value="1"/>
</dbReference>
<keyword evidence="4" id="KW-0732">Signal</keyword>
<dbReference type="Gene3D" id="1.25.40.20">
    <property type="entry name" value="Ankyrin repeat-containing domain"/>
    <property type="match status" value="2"/>
</dbReference>
<dbReference type="AlphaFoldDB" id="A0A5M8FG40"/>
<gene>
    <name evidence="5" type="ORF">F2Q65_15210</name>
</gene>
<dbReference type="Pfam" id="PF12796">
    <property type="entry name" value="Ank_2"/>
    <property type="match status" value="2"/>
</dbReference>
<feature type="chain" id="PRO_5024418660" evidence="4">
    <location>
        <begin position="33"/>
        <end position="233"/>
    </location>
</feature>
<feature type="repeat" description="ANK" evidence="3">
    <location>
        <begin position="106"/>
        <end position="132"/>
    </location>
</feature>
<dbReference type="Proteomes" id="UP000322981">
    <property type="component" value="Unassembled WGS sequence"/>
</dbReference>
<evidence type="ECO:0000313" key="6">
    <source>
        <dbReference type="Proteomes" id="UP000322981"/>
    </source>
</evidence>
<proteinExistence type="predicted"/>
<dbReference type="PROSITE" id="PS50088">
    <property type="entry name" value="ANK_REPEAT"/>
    <property type="match status" value="3"/>
</dbReference>
<feature type="repeat" description="ANK" evidence="3">
    <location>
        <begin position="73"/>
        <end position="105"/>
    </location>
</feature>
<evidence type="ECO:0000256" key="2">
    <source>
        <dbReference type="ARBA" id="ARBA00023043"/>
    </source>
</evidence>
<dbReference type="GO" id="GO:0051059">
    <property type="term" value="F:NF-kappaB binding"/>
    <property type="evidence" value="ECO:0007669"/>
    <property type="project" value="TreeGrafter"/>
</dbReference>
<dbReference type="InterPro" id="IPR036770">
    <property type="entry name" value="Ankyrin_rpt-contain_sf"/>
</dbReference>